<dbReference type="EMBL" id="JAUYZG010000011">
    <property type="protein sequence ID" value="KAK2894624.1"/>
    <property type="molecule type" value="Genomic_DNA"/>
</dbReference>
<organism evidence="1 2">
    <name type="scientific">Cirrhinus molitorella</name>
    <name type="common">mud carp</name>
    <dbReference type="NCBI Taxonomy" id="172907"/>
    <lineage>
        <taxon>Eukaryota</taxon>
        <taxon>Metazoa</taxon>
        <taxon>Chordata</taxon>
        <taxon>Craniata</taxon>
        <taxon>Vertebrata</taxon>
        <taxon>Euteleostomi</taxon>
        <taxon>Actinopterygii</taxon>
        <taxon>Neopterygii</taxon>
        <taxon>Teleostei</taxon>
        <taxon>Ostariophysi</taxon>
        <taxon>Cypriniformes</taxon>
        <taxon>Cyprinidae</taxon>
        <taxon>Labeoninae</taxon>
        <taxon>Labeonini</taxon>
        <taxon>Cirrhinus</taxon>
    </lineage>
</organism>
<dbReference type="AlphaFoldDB" id="A0AA88PLA5"/>
<keyword evidence="2" id="KW-1185">Reference proteome</keyword>
<reference evidence="1" key="1">
    <citation type="submission" date="2023-08" db="EMBL/GenBank/DDBJ databases">
        <title>Chromosome-level Genome Assembly of mud carp (Cirrhinus molitorella).</title>
        <authorList>
            <person name="Liu H."/>
        </authorList>
    </citation>
    <scope>NUCLEOTIDE SEQUENCE</scope>
    <source>
        <strain evidence="1">Prfri</strain>
        <tissue evidence="1">Muscle</tissue>
    </source>
</reference>
<proteinExistence type="predicted"/>
<evidence type="ECO:0000313" key="1">
    <source>
        <dbReference type="EMBL" id="KAK2894624.1"/>
    </source>
</evidence>
<sequence>MHTRLFASFPDFRERRADGLLLDSMNYQAGGFPVRQEEVRIQHISPIKTKTKIKTEVTLVKFGFPHPAL</sequence>
<accession>A0AA88PLA5</accession>
<dbReference type="Proteomes" id="UP001187343">
    <property type="component" value="Unassembled WGS sequence"/>
</dbReference>
<comment type="caution">
    <text evidence="1">The sequence shown here is derived from an EMBL/GenBank/DDBJ whole genome shotgun (WGS) entry which is preliminary data.</text>
</comment>
<evidence type="ECO:0000313" key="2">
    <source>
        <dbReference type="Proteomes" id="UP001187343"/>
    </source>
</evidence>
<protein>
    <submittedName>
        <fullName evidence="1">Uncharacterized protein</fullName>
    </submittedName>
</protein>
<gene>
    <name evidence="1" type="ORF">Q8A67_011853</name>
</gene>
<name>A0AA88PLA5_9TELE</name>